<comment type="caution">
    <text evidence="7">The sequence shown here is derived from an EMBL/GenBank/DDBJ whole genome shotgun (WGS) entry which is preliminary data.</text>
</comment>
<feature type="region of interest" description="Disordered" evidence="4">
    <location>
        <begin position="917"/>
        <end position="937"/>
    </location>
</feature>
<accession>A0AAJ0MNS0</accession>
<evidence type="ECO:0000313" key="7">
    <source>
        <dbReference type="EMBL" id="KAK3487921.1"/>
    </source>
</evidence>
<feature type="transmembrane region" description="Helical" evidence="5">
    <location>
        <begin position="1149"/>
        <end position="1179"/>
    </location>
</feature>
<evidence type="ECO:0000256" key="3">
    <source>
        <dbReference type="PROSITE-ProRule" id="PRU00023"/>
    </source>
</evidence>
<feature type="region of interest" description="Disordered" evidence="4">
    <location>
        <begin position="780"/>
        <end position="801"/>
    </location>
</feature>
<dbReference type="PANTHER" id="PTHR24198:SF165">
    <property type="entry name" value="ANKYRIN REPEAT-CONTAINING PROTEIN-RELATED"/>
    <property type="match status" value="1"/>
</dbReference>
<proteinExistence type="predicted"/>
<protein>
    <submittedName>
        <fullName evidence="7">Ankyrin repeat-containing domain protein</fullName>
    </submittedName>
</protein>
<evidence type="ECO:0000256" key="1">
    <source>
        <dbReference type="ARBA" id="ARBA00022737"/>
    </source>
</evidence>
<evidence type="ECO:0000256" key="5">
    <source>
        <dbReference type="SAM" id="Phobius"/>
    </source>
</evidence>
<evidence type="ECO:0000256" key="2">
    <source>
        <dbReference type="ARBA" id="ARBA00023043"/>
    </source>
</evidence>
<evidence type="ECO:0000259" key="6">
    <source>
        <dbReference type="PROSITE" id="PS50181"/>
    </source>
</evidence>
<dbReference type="CDD" id="cd09917">
    <property type="entry name" value="F-box_SF"/>
    <property type="match status" value="1"/>
</dbReference>
<dbReference type="PROSITE" id="PS50181">
    <property type="entry name" value="FBOX"/>
    <property type="match status" value="1"/>
</dbReference>
<reference evidence="7 8" key="1">
    <citation type="journal article" date="2023" name="Mol. Phylogenet. Evol.">
        <title>Genome-scale phylogeny and comparative genomics of the fungal order Sordariales.</title>
        <authorList>
            <person name="Hensen N."/>
            <person name="Bonometti L."/>
            <person name="Westerberg I."/>
            <person name="Brannstrom I.O."/>
            <person name="Guillou S."/>
            <person name="Cros-Aarteil S."/>
            <person name="Calhoun S."/>
            <person name="Haridas S."/>
            <person name="Kuo A."/>
            <person name="Mondo S."/>
            <person name="Pangilinan J."/>
            <person name="Riley R."/>
            <person name="LaButti K."/>
            <person name="Andreopoulos B."/>
            <person name="Lipzen A."/>
            <person name="Chen C."/>
            <person name="Yan M."/>
            <person name="Daum C."/>
            <person name="Ng V."/>
            <person name="Clum A."/>
            <person name="Steindorff A."/>
            <person name="Ohm R.A."/>
            <person name="Martin F."/>
            <person name="Silar P."/>
            <person name="Natvig D.O."/>
            <person name="Lalanne C."/>
            <person name="Gautier V."/>
            <person name="Ament-Velasquez S.L."/>
            <person name="Kruys A."/>
            <person name="Hutchinson M.I."/>
            <person name="Powell A.J."/>
            <person name="Barry K."/>
            <person name="Miller A.N."/>
            <person name="Grigoriev I.V."/>
            <person name="Debuchy R."/>
            <person name="Gladieux P."/>
            <person name="Hiltunen Thoren M."/>
            <person name="Johannesson H."/>
        </authorList>
    </citation>
    <scope>NUCLEOTIDE SEQUENCE [LARGE SCALE GENOMIC DNA]</scope>
    <source>
        <strain evidence="7 8">FGSC 10403</strain>
    </source>
</reference>
<dbReference type="InterPro" id="IPR001810">
    <property type="entry name" value="F-box_dom"/>
</dbReference>
<feature type="transmembrane region" description="Helical" evidence="5">
    <location>
        <begin position="1417"/>
        <end position="1438"/>
    </location>
</feature>
<feature type="transmembrane region" description="Helical" evidence="5">
    <location>
        <begin position="1338"/>
        <end position="1357"/>
    </location>
</feature>
<evidence type="ECO:0000256" key="4">
    <source>
        <dbReference type="SAM" id="MobiDB-lite"/>
    </source>
</evidence>
<sequence length="1566" mass="171574">MTALNTLPAELLLDIGERLDRRDLASLIRVSRSCHAVLTDKLYNVRGKQEAVRWAADNGSCLVMKTALSRSLDEKEKSELVSMPILRPLVSPDGRRRQLMATPLARASYRGHLDVVTYLLDVGACQEIPSYRLCNCIDLQSIFEGFEGHDFPNVPNWYPLHYAICSKNEEVALLLIDRGAPLVGCQGRPHITALQSAAANGCLKVVQRLAKRYRELNHGPLLTPGHRVDVGRPPAPNATDARLNSAMHYLALCPRREYVRDICLYLMDLGVPLDTPWGSRAMSPLLMACALGNFTVASEFVQFGANLQRRDLTEQERQQLLQEDVLPEHRQTNASYVYTAMGATYRRAKQAGVVWRPGGKARWEIERQNFIRVFIQHNGKVNVPVSRAGDTALARAAERGLAAEVRILISEGGAVVDKPDAFGMTPLCKAALRGGFAAVETLLEAGADPNLPSRIGQITALEIISGMIAVPEIEQIIILLLRYGTRVGRLSPRSPHQYERTHLIGLLKRVLDRNNPSDYLAVSTILENSTEANIARGCWQYAAEVALRLDKNGDSKKPGHRQLCLLLGTFGSKVGYAFDDSRLCSIVKQLIKTGHPENMSCLFYLGGGNMELQLRDYFPSVVRTLSGVFTREAMLALALTHSKESALPLVSQLLADNDIDVTGILHCLSTKPTLLHLACSNGDWGSAGLLITRGCSANAVNGCLLTPLAEAAAGGYRKLVEALMDCTAADPHESFRSPSDTTRVLQDHLAVQNDFLRPPPGAKLSQFVVRELMKLQGAPLGFTDSDTSNQHSLDPSLPKRGARNRYTPHLFGFSALEAACHEGHTGVVKAILKRHPLARHTHLQVQRGFMLVKPSSSLLTDTIMNGHWDTTHILLNNGADPNQGILRGCLDLTPLHICVEALVHTVRLYNAEAETLASEQPIPPGSEAPPPFPPDMHPQLLPSVKRIQKIVSVIAHLKNRGAKEESDNSVFRIVHKLEGEPFSHNTMDLLKRLMNRDDPEYMGGRFMERHEVVVTRKFTLDPEGKKIVLSAEANDESKNEGKGLPKKTNLTPQFETWQSLGLFGFDTSSHMVQDVVGPIPGGTRAPNKKNKPPSPSPSHPPSAGLAPSTWASAHGRGTPSPDTRPRRTSLIAQLQMRRSSGVLGFAGKALAICLLLFFFSTGAYGGMITGFTNGFFAALTRIKTDPSVVREYEPKEEFTGVKAVDQVLVTLVTFFAAWLDAGGPVEGTSWEETWEGPWLVGLVKGREGTRRGRTWDVDVPLWMAMVQFAGAWALVSVEGARRGNQGRVVGWTGFWGMGMQLLSYTIAGPIYFIVYLVTSPVASGSDVDALVVDGWEMAMLPVCVTMAFIVPAFMMGLPSMPQAEHQNWIATWQVFPILQANLIFFLKSLCGSSDAGAEGRNSSRVTNGGKAAGASPVYRFTMSLCIVAQLAFLAIALIPPTALPESLAASYPWLSTMLREVSIGSALPRALWNPPSTDTASAIRIAYLAPLAKHFLQWDVYSGNFALLTWAAYQYWAAGVGGLKRFGKALGWFVLGGPVSAAAYLLWERDEAVVEREDERGRRRSR</sequence>
<evidence type="ECO:0000313" key="8">
    <source>
        <dbReference type="Proteomes" id="UP001285908"/>
    </source>
</evidence>
<dbReference type="Proteomes" id="UP001285908">
    <property type="component" value="Unassembled WGS sequence"/>
</dbReference>
<feature type="repeat" description="ANK" evidence="3">
    <location>
        <begin position="422"/>
        <end position="454"/>
    </location>
</feature>
<organism evidence="7 8">
    <name type="scientific">Neurospora hispaniola</name>
    <dbReference type="NCBI Taxonomy" id="588809"/>
    <lineage>
        <taxon>Eukaryota</taxon>
        <taxon>Fungi</taxon>
        <taxon>Dikarya</taxon>
        <taxon>Ascomycota</taxon>
        <taxon>Pezizomycotina</taxon>
        <taxon>Sordariomycetes</taxon>
        <taxon>Sordariomycetidae</taxon>
        <taxon>Sordariales</taxon>
        <taxon>Sordariaceae</taxon>
        <taxon>Neurospora</taxon>
    </lineage>
</organism>
<dbReference type="Gene3D" id="1.25.40.20">
    <property type="entry name" value="Ankyrin repeat-containing domain"/>
    <property type="match status" value="4"/>
</dbReference>
<feature type="transmembrane region" description="Helical" evidence="5">
    <location>
        <begin position="1301"/>
        <end position="1318"/>
    </location>
</feature>
<dbReference type="InterPro" id="IPR002110">
    <property type="entry name" value="Ankyrin_rpt"/>
</dbReference>
<feature type="region of interest" description="Disordered" evidence="4">
    <location>
        <begin position="1029"/>
        <end position="1050"/>
    </location>
</feature>
<feature type="transmembrane region" description="Helical" evidence="5">
    <location>
        <begin position="1529"/>
        <end position="1547"/>
    </location>
</feature>
<keyword evidence="5" id="KW-1133">Transmembrane helix</keyword>
<dbReference type="PANTHER" id="PTHR24198">
    <property type="entry name" value="ANKYRIN REPEAT AND PROTEIN KINASE DOMAIN-CONTAINING PROTEIN"/>
    <property type="match status" value="1"/>
</dbReference>
<dbReference type="Pfam" id="PF12796">
    <property type="entry name" value="Ank_2"/>
    <property type="match status" value="1"/>
</dbReference>
<keyword evidence="8" id="KW-1185">Reference proteome</keyword>
<dbReference type="SMART" id="SM00248">
    <property type="entry name" value="ANK"/>
    <property type="match status" value="11"/>
</dbReference>
<dbReference type="PROSITE" id="PS50297">
    <property type="entry name" value="ANK_REP_REGION"/>
    <property type="match status" value="1"/>
</dbReference>
<dbReference type="InterPro" id="IPR036770">
    <property type="entry name" value="Ankyrin_rpt-contain_sf"/>
</dbReference>
<gene>
    <name evidence="7" type="ORF">B0T23DRAFT_322526</name>
</gene>
<feature type="compositionally biased region" description="Pro residues" evidence="4">
    <location>
        <begin position="921"/>
        <end position="936"/>
    </location>
</feature>
<keyword evidence="2 3" id="KW-0040">ANK repeat</keyword>
<dbReference type="PROSITE" id="PS50088">
    <property type="entry name" value="ANK_REPEAT"/>
    <property type="match status" value="1"/>
</dbReference>
<dbReference type="SUPFAM" id="SSF48403">
    <property type="entry name" value="Ankyrin repeat"/>
    <property type="match status" value="2"/>
</dbReference>
<feature type="region of interest" description="Disordered" evidence="4">
    <location>
        <begin position="1074"/>
        <end position="1126"/>
    </location>
</feature>
<dbReference type="EMBL" id="JAULSX010000007">
    <property type="protein sequence ID" value="KAK3487921.1"/>
    <property type="molecule type" value="Genomic_DNA"/>
</dbReference>
<keyword evidence="1" id="KW-0677">Repeat</keyword>
<keyword evidence="5" id="KW-0812">Transmembrane</keyword>
<name>A0AAJ0MNS0_9PEZI</name>
<dbReference type="RefSeq" id="XP_062690048.1">
    <property type="nucleotide sequence ID" value="XM_062835302.1"/>
</dbReference>
<feature type="compositionally biased region" description="Polar residues" evidence="4">
    <location>
        <begin position="784"/>
        <end position="793"/>
    </location>
</feature>
<feature type="domain" description="F-box" evidence="6">
    <location>
        <begin position="1"/>
        <end position="46"/>
    </location>
</feature>
<keyword evidence="5" id="KW-0472">Membrane</keyword>
<dbReference type="GeneID" id="87872924"/>